<sequence length="744" mass="79151">MKRLRILAAACALGWHAGAALAQSVAPATPAGVAVPARPKVALVLSGGGARGFAHIGVLRVLRELHVPVDIVVGTSMGSVIGGAYAAGSSVSDLEQMARLTDWDRVVADRPAREDLEFRRREEDVLLPSRIEFGVHRDGMSLPPAAAGNAALELALARLLPAGTRDRPVNQLSLPFRSVASDLVTGELVDLVDTPLFLTMRASLAVPGVFAPVRVNQRLVVDGGLVRNLPIDLARKMGADIIIAVNVGTPLAPEKNLGSALGVAQQMINILTEQNVQRSIRELGPADVLISPELSGTSFLDFRNIDSAIKGGELAARELSQRLASLALPAGEYALFENNRLATPPLSDTALPLAEVKVESSGRINPKILQVQSGLAQGQTRTREQVRRAANSLYGRGDLERVETDIEDEGGQRAVAIRATESGWTSSRLRVGLELASDFDDANRFALKVMHVRSSMNPWGGELRTSAQIGDERGIGMQFHQPLGAGSPWYVAPEAQYGSSSVDLFKEGRRQSRYAFSQRSVRFVVGRELGTWGDVQGGMVRQHLGARAVIPEQGNGERAASTYHYLRYRVDTLDSLGFPSRGYLLDSQLRGWGSGADGAGAMAQFSLLGLGAFRTRDWAGHVYGEYAIASSGDAPLSLGGFLRLSGSLPESVEGNRIAFGRLVMARRIGALPVTLGGTVRAGFSLEAGGAFDRSQQEAAQSGASFKQAVSGFLSVDTRFGPVYVGAGKTVHGAGTAYLFLGPIW</sequence>
<dbReference type="GO" id="GO:0016787">
    <property type="term" value="F:hydrolase activity"/>
    <property type="evidence" value="ECO:0007669"/>
    <property type="project" value="UniProtKB-UniRule"/>
</dbReference>
<dbReference type="GO" id="GO:0016042">
    <property type="term" value="P:lipid catabolic process"/>
    <property type="evidence" value="ECO:0007669"/>
    <property type="project" value="UniProtKB-UniRule"/>
</dbReference>
<dbReference type="KEGG" id="mass:CR152_03405"/>
<evidence type="ECO:0000259" key="6">
    <source>
        <dbReference type="PROSITE" id="PS51635"/>
    </source>
</evidence>
<organism evidence="7 8">
    <name type="scientific">Massilia violaceinigra</name>
    <dbReference type="NCBI Taxonomy" id="2045208"/>
    <lineage>
        <taxon>Bacteria</taxon>
        <taxon>Pseudomonadati</taxon>
        <taxon>Pseudomonadota</taxon>
        <taxon>Betaproteobacteria</taxon>
        <taxon>Burkholderiales</taxon>
        <taxon>Oxalobacteraceae</taxon>
        <taxon>Telluria group</taxon>
        <taxon>Massilia</taxon>
    </lineage>
</organism>
<evidence type="ECO:0000256" key="4">
    <source>
        <dbReference type="PROSITE-ProRule" id="PRU01161"/>
    </source>
</evidence>
<feature type="signal peptide" evidence="5">
    <location>
        <begin position="1"/>
        <end position="22"/>
    </location>
</feature>
<evidence type="ECO:0000313" key="8">
    <source>
        <dbReference type="Proteomes" id="UP000229897"/>
    </source>
</evidence>
<dbReference type="AlphaFoldDB" id="A0A2D2DFA3"/>
<dbReference type="Gene3D" id="3.40.1090.10">
    <property type="entry name" value="Cytosolic phospholipase A2 catalytic domain"/>
    <property type="match status" value="2"/>
</dbReference>
<dbReference type="PANTHER" id="PTHR14226:SF29">
    <property type="entry name" value="NEUROPATHY TARGET ESTERASE SWS"/>
    <property type="match status" value="1"/>
</dbReference>
<protein>
    <submittedName>
        <fullName evidence="7">Patatin domain-containing protein</fullName>
    </submittedName>
</protein>
<keyword evidence="5" id="KW-0732">Signal</keyword>
<accession>A0A2D2DFA3</accession>
<keyword evidence="8" id="KW-1185">Reference proteome</keyword>
<keyword evidence="2 4" id="KW-0442">Lipid degradation</keyword>
<feature type="active site" description="Proton acceptor" evidence="4">
    <location>
        <position position="222"/>
    </location>
</feature>
<dbReference type="RefSeq" id="WP_099873686.1">
    <property type="nucleotide sequence ID" value="NZ_CP024608.1"/>
</dbReference>
<dbReference type="InterPro" id="IPR050301">
    <property type="entry name" value="NTE"/>
</dbReference>
<gene>
    <name evidence="7" type="ORF">CR152_03405</name>
</gene>
<dbReference type="PROSITE" id="PS51635">
    <property type="entry name" value="PNPLA"/>
    <property type="match status" value="1"/>
</dbReference>
<evidence type="ECO:0000313" key="7">
    <source>
        <dbReference type="EMBL" id="ATQ73662.1"/>
    </source>
</evidence>
<dbReference type="PANTHER" id="PTHR14226">
    <property type="entry name" value="NEUROPATHY TARGET ESTERASE/SWISS CHEESE D.MELANOGASTER"/>
    <property type="match status" value="1"/>
</dbReference>
<evidence type="ECO:0000256" key="5">
    <source>
        <dbReference type="SAM" id="SignalP"/>
    </source>
</evidence>
<dbReference type="InterPro" id="IPR002641">
    <property type="entry name" value="PNPLA_dom"/>
</dbReference>
<dbReference type="Pfam" id="PF01734">
    <property type="entry name" value="Patatin"/>
    <property type="match status" value="1"/>
</dbReference>
<proteinExistence type="predicted"/>
<dbReference type="Proteomes" id="UP000229897">
    <property type="component" value="Chromosome"/>
</dbReference>
<name>A0A2D2DFA3_9BURK</name>
<dbReference type="OrthoDB" id="5290098at2"/>
<dbReference type="EMBL" id="CP024608">
    <property type="protein sequence ID" value="ATQ73662.1"/>
    <property type="molecule type" value="Genomic_DNA"/>
</dbReference>
<feature type="chain" id="PRO_5013964805" evidence="5">
    <location>
        <begin position="23"/>
        <end position="744"/>
    </location>
</feature>
<dbReference type="SUPFAM" id="SSF52151">
    <property type="entry name" value="FabD/lysophospholipase-like"/>
    <property type="match status" value="1"/>
</dbReference>
<keyword evidence="1 4" id="KW-0378">Hydrolase</keyword>
<keyword evidence="3 4" id="KW-0443">Lipid metabolism</keyword>
<feature type="short sequence motif" description="DGA/G" evidence="4">
    <location>
        <begin position="222"/>
        <end position="224"/>
    </location>
</feature>
<evidence type="ECO:0000256" key="1">
    <source>
        <dbReference type="ARBA" id="ARBA00022801"/>
    </source>
</evidence>
<feature type="short sequence motif" description="GXSXG" evidence="4">
    <location>
        <begin position="74"/>
        <end position="78"/>
    </location>
</feature>
<feature type="domain" description="PNPLA" evidence="6">
    <location>
        <begin position="43"/>
        <end position="235"/>
    </location>
</feature>
<feature type="active site" description="Nucleophile" evidence="4">
    <location>
        <position position="76"/>
    </location>
</feature>
<feature type="short sequence motif" description="GXGXXG" evidence="4">
    <location>
        <begin position="47"/>
        <end position="52"/>
    </location>
</feature>
<dbReference type="InterPro" id="IPR016035">
    <property type="entry name" value="Acyl_Trfase/lysoPLipase"/>
</dbReference>
<evidence type="ECO:0000256" key="2">
    <source>
        <dbReference type="ARBA" id="ARBA00022963"/>
    </source>
</evidence>
<reference evidence="7" key="1">
    <citation type="submission" date="2017-10" db="EMBL/GenBank/DDBJ databases">
        <title>Massilia psychrophilum sp. nov., a novel purple-pigmented bacterium isolated from Tianshan glacier, Xinjiang Municipality, China.</title>
        <authorList>
            <person name="Wang H."/>
        </authorList>
    </citation>
    <scope>NUCLEOTIDE SEQUENCE [LARGE SCALE GENOMIC DNA]</scope>
    <source>
        <strain evidence="7">B2</strain>
    </source>
</reference>
<evidence type="ECO:0000256" key="3">
    <source>
        <dbReference type="ARBA" id="ARBA00023098"/>
    </source>
</evidence>